<evidence type="ECO:0000259" key="4">
    <source>
        <dbReference type="PROSITE" id="PS51166"/>
    </source>
</evidence>
<proteinExistence type="predicted"/>
<dbReference type="Gene3D" id="2.80.10.50">
    <property type="match status" value="1"/>
</dbReference>
<feature type="compositionally biased region" description="Polar residues" evidence="1">
    <location>
        <begin position="207"/>
        <end position="238"/>
    </location>
</feature>
<keyword evidence="6" id="KW-1185">Reference proteome</keyword>
<dbReference type="Gene3D" id="2.60.40.10">
    <property type="entry name" value="Immunoglobulins"/>
    <property type="match status" value="1"/>
</dbReference>
<dbReference type="AlphaFoldDB" id="A0A0L0FJA3"/>
<feature type="transmembrane region" description="Helical" evidence="2">
    <location>
        <begin position="246"/>
        <end position="269"/>
    </location>
</feature>
<dbReference type="GeneID" id="25911918"/>
<sequence length="565" mass="60862">MRQTVALALLGSFMSVSAQNTLITLYPIKYQIGGGQANNEGKCWQADMGRNIISFETCDKTQTMQSFQVSTDGLIVAGDGPYSCVVTSQQSSTALFLNVCDPRAVGQIWQVDGPDVPIPVPVNHGLAICPRQCDAVDSIVCGYSFNLDGDPVEGNTCTQNPEGVYENIAFTATITEATGRYEAYNPSPEPSTTSSSAVASATDSPSNPTDTAPASTTDGGDPQTEPTKQPNQGELRNDDGTISTGLIFGVTAGIIVLLAVIACVVGMYLHKNRQKRKNKRKLEGANGTQMKSIPPTIPTLQVYPMVYSQPAKAAQGNTTSHYSGSVASIPVSATYSPSPVFSHPAESPTSMRQPMPPVSAMQRNESPLAHHHELYQQRASNRLNQLSPKPEANTTYTQIRPDGTVEQVAVGVNVDETEDETEGEKDRASETTEVTRMSDTSLNDTSATGSMYTLDTNMTSEASVIPGSTTIALECHHVEDDENVVMVGSEEPLGDWDPAMAPVMQRQVHNPNMYVLTVCNGDDEPIPYKFARITKDHRRVVWMQGGNLLLDPSSGNQEQAFSWVL</sequence>
<evidence type="ECO:0000313" key="6">
    <source>
        <dbReference type="Proteomes" id="UP000054560"/>
    </source>
</evidence>
<dbReference type="InterPro" id="IPR013784">
    <property type="entry name" value="Carb-bd-like_fold"/>
</dbReference>
<dbReference type="InterPro" id="IPR013783">
    <property type="entry name" value="Ig-like_fold"/>
</dbReference>
<dbReference type="InterPro" id="IPR002044">
    <property type="entry name" value="CBM20"/>
</dbReference>
<evidence type="ECO:0000256" key="3">
    <source>
        <dbReference type="SAM" id="SignalP"/>
    </source>
</evidence>
<evidence type="ECO:0000256" key="1">
    <source>
        <dbReference type="SAM" id="MobiDB-lite"/>
    </source>
</evidence>
<feature type="compositionally biased region" description="Polar residues" evidence="1">
    <location>
        <begin position="431"/>
        <end position="449"/>
    </location>
</feature>
<name>A0A0L0FJA3_9EUKA</name>
<dbReference type="Proteomes" id="UP000054560">
    <property type="component" value="Unassembled WGS sequence"/>
</dbReference>
<dbReference type="GO" id="GO:2001070">
    <property type="term" value="F:starch binding"/>
    <property type="evidence" value="ECO:0007669"/>
    <property type="project" value="InterPro"/>
</dbReference>
<keyword evidence="2" id="KW-0812">Transmembrane</keyword>
<gene>
    <name evidence="5" type="ORF">SARC_11414</name>
</gene>
<evidence type="ECO:0000256" key="2">
    <source>
        <dbReference type="SAM" id="Phobius"/>
    </source>
</evidence>
<accession>A0A0L0FJA3</accession>
<evidence type="ECO:0000313" key="5">
    <source>
        <dbReference type="EMBL" id="KNC76078.1"/>
    </source>
</evidence>
<keyword evidence="3" id="KW-0732">Signal</keyword>
<dbReference type="EMBL" id="KQ243269">
    <property type="protein sequence ID" value="KNC76078.1"/>
    <property type="molecule type" value="Genomic_DNA"/>
</dbReference>
<dbReference type="PROSITE" id="PS51166">
    <property type="entry name" value="CBM20"/>
    <property type="match status" value="1"/>
</dbReference>
<keyword evidence="2" id="KW-1133">Transmembrane helix</keyword>
<feature type="chain" id="PRO_5005538779" description="CBM20 domain-containing protein" evidence="3">
    <location>
        <begin position="19"/>
        <end position="565"/>
    </location>
</feature>
<dbReference type="Pfam" id="PF00686">
    <property type="entry name" value="CBM_20"/>
    <property type="match status" value="1"/>
</dbReference>
<feature type="region of interest" description="Disordered" evidence="1">
    <location>
        <begin position="182"/>
        <end position="238"/>
    </location>
</feature>
<dbReference type="PROSITE" id="PS50231">
    <property type="entry name" value="RICIN_B_LECTIN"/>
    <property type="match status" value="1"/>
</dbReference>
<keyword evidence="2" id="KW-0472">Membrane</keyword>
<feature type="region of interest" description="Disordered" evidence="1">
    <location>
        <begin position="273"/>
        <end position="295"/>
    </location>
</feature>
<feature type="signal peptide" evidence="3">
    <location>
        <begin position="1"/>
        <end position="18"/>
    </location>
</feature>
<dbReference type="SUPFAM" id="SSF49452">
    <property type="entry name" value="Starch-binding domain-like"/>
    <property type="match status" value="1"/>
</dbReference>
<feature type="domain" description="CBM20" evidence="4">
    <location>
        <begin position="461"/>
        <end position="565"/>
    </location>
</feature>
<reference evidence="5 6" key="1">
    <citation type="submission" date="2011-02" db="EMBL/GenBank/DDBJ databases">
        <title>The Genome Sequence of Sphaeroforma arctica JP610.</title>
        <authorList>
            <consortium name="The Broad Institute Genome Sequencing Platform"/>
            <person name="Russ C."/>
            <person name="Cuomo C."/>
            <person name="Young S.K."/>
            <person name="Zeng Q."/>
            <person name="Gargeya S."/>
            <person name="Alvarado L."/>
            <person name="Berlin A."/>
            <person name="Chapman S.B."/>
            <person name="Chen Z."/>
            <person name="Freedman E."/>
            <person name="Gellesch M."/>
            <person name="Goldberg J."/>
            <person name="Griggs A."/>
            <person name="Gujja S."/>
            <person name="Heilman E."/>
            <person name="Heiman D."/>
            <person name="Howarth C."/>
            <person name="Mehta T."/>
            <person name="Neiman D."/>
            <person name="Pearson M."/>
            <person name="Roberts A."/>
            <person name="Saif S."/>
            <person name="Shea T."/>
            <person name="Shenoy N."/>
            <person name="Sisk P."/>
            <person name="Stolte C."/>
            <person name="Sykes S."/>
            <person name="White J."/>
            <person name="Yandava C."/>
            <person name="Burger G."/>
            <person name="Gray M.W."/>
            <person name="Holland P.W.H."/>
            <person name="King N."/>
            <person name="Lang F.B.F."/>
            <person name="Roger A.J."/>
            <person name="Ruiz-Trillo I."/>
            <person name="Haas B."/>
            <person name="Nusbaum C."/>
            <person name="Birren B."/>
        </authorList>
    </citation>
    <scope>NUCLEOTIDE SEQUENCE [LARGE SCALE GENOMIC DNA]</scope>
    <source>
        <strain evidence="5 6">JP610</strain>
    </source>
</reference>
<protein>
    <recommendedName>
        <fullName evidence="4">CBM20 domain-containing protein</fullName>
    </recommendedName>
</protein>
<feature type="region of interest" description="Disordered" evidence="1">
    <location>
        <begin position="336"/>
        <end position="360"/>
    </location>
</feature>
<feature type="compositionally biased region" description="Low complexity" evidence="1">
    <location>
        <begin position="190"/>
        <end position="206"/>
    </location>
</feature>
<feature type="region of interest" description="Disordered" evidence="1">
    <location>
        <begin position="416"/>
        <end position="449"/>
    </location>
</feature>
<dbReference type="RefSeq" id="XP_014149980.1">
    <property type="nucleotide sequence ID" value="XM_014294505.1"/>
</dbReference>
<organism evidence="5 6">
    <name type="scientific">Sphaeroforma arctica JP610</name>
    <dbReference type="NCBI Taxonomy" id="667725"/>
    <lineage>
        <taxon>Eukaryota</taxon>
        <taxon>Ichthyosporea</taxon>
        <taxon>Ichthyophonida</taxon>
        <taxon>Sphaeroforma</taxon>
    </lineage>
</organism>